<comment type="caution">
    <text evidence="2">The sequence shown here is derived from an EMBL/GenBank/DDBJ whole genome shotgun (WGS) entry which is preliminary data.</text>
</comment>
<protein>
    <submittedName>
        <fullName evidence="2">Uncharacterized protein</fullName>
    </submittedName>
</protein>
<sequence>MSDHTAVILLACVLAVLVAVLVGIAAGCLARLDGSTYPAALERAALAFAAVLTLAATIASAITS</sequence>
<organism evidence="2 3">
    <name type="scientific">Streptomyces dysideae</name>
    <dbReference type="NCBI Taxonomy" id="909626"/>
    <lineage>
        <taxon>Bacteria</taxon>
        <taxon>Bacillati</taxon>
        <taxon>Actinomycetota</taxon>
        <taxon>Actinomycetes</taxon>
        <taxon>Kitasatosporales</taxon>
        <taxon>Streptomycetaceae</taxon>
        <taxon>Streptomyces</taxon>
    </lineage>
</organism>
<feature type="transmembrane region" description="Helical" evidence="1">
    <location>
        <begin position="44"/>
        <end position="62"/>
    </location>
</feature>
<name>A0A124IFQ7_9ACTN</name>
<gene>
    <name evidence="2" type="ORF">AQJ91_05955</name>
</gene>
<evidence type="ECO:0000313" key="2">
    <source>
        <dbReference type="EMBL" id="KUO22190.1"/>
    </source>
</evidence>
<dbReference type="EMBL" id="LMXB01000019">
    <property type="protein sequence ID" value="KUO22190.1"/>
    <property type="molecule type" value="Genomic_DNA"/>
</dbReference>
<evidence type="ECO:0000313" key="3">
    <source>
        <dbReference type="Proteomes" id="UP000053260"/>
    </source>
</evidence>
<keyword evidence="1" id="KW-0472">Membrane</keyword>
<dbReference type="RefSeq" id="WP_067017247.1">
    <property type="nucleotide sequence ID" value="NZ_KQ949076.1"/>
</dbReference>
<feature type="transmembrane region" description="Helical" evidence="1">
    <location>
        <begin position="6"/>
        <end position="32"/>
    </location>
</feature>
<dbReference type="AlphaFoldDB" id="A0A124IFQ7"/>
<dbReference type="Proteomes" id="UP000053260">
    <property type="component" value="Unassembled WGS sequence"/>
</dbReference>
<keyword evidence="1" id="KW-1133">Transmembrane helix</keyword>
<evidence type="ECO:0000256" key="1">
    <source>
        <dbReference type="SAM" id="Phobius"/>
    </source>
</evidence>
<reference evidence="2 3" key="1">
    <citation type="submission" date="2015-10" db="EMBL/GenBank/DDBJ databases">
        <title>Draft genome sequence of Streptomyces sp. RV15, isolated from a marine sponge.</title>
        <authorList>
            <person name="Ruckert C."/>
            <person name="Abdelmohsen U.R."/>
            <person name="Winkler A."/>
            <person name="Hentschel U."/>
            <person name="Kalinowski J."/>
            <person name="Kampfer P."/>
            <person name="Glaeser S."/>
        </authorList>
    </citation>
    <scope>NUCLEOTIDE SEQUENCE [LARGE SCALE GENOMIC DNA]</scope>
    <source>
        <strain evidence="2 3">RV15</strain>
    </source>
</reference>
<keyword evidence="1" id="KW-0812">Transmembrane</keyword>
<keyword evidence="3" id="KW-1185">Reference proteome</keyword>
<accession>A0A124IFQ7</accession>
<proteinExistence type="predicted"/>